<reference evidence="1 2" key="1">
    <citation type="journal article" date="2023" name="Sci. Data">
        <title>Genome assembly of the Korean intertidal mud-creeper Batillaria attramentaria.</title>
        <authorList>
            <person name="Patra A.K."/>
            <person name="Ho P.T."/>
            <person name="Jun S."/>
            <person name="Lee S.J."/>
            <person name="Kim Y."/>
            <person name="Won Y.J."/>
        </authorList>
    </citation>
    <scope>NUCLEOTIDE SEQUENCE [LARGE SCALE GENOMIC DNA]</scope>
    <source>
        <strain evidence="1">Wonlab-2016</strain>
    </source>
</reference>
<proteinExistence type="predicted"/>
<gene>
    <name evidence="1" type="ORF">BaRGS_00035569</name>
</gene>
<sequence length="50" mass="5713">VRCVGTPKGNGRQITFWGTPTSCWRQPDQLSLGERESDVLDKFRWCAENS</sequence>
<feature type="non-terminal residue" evidence="1">
    <location>
        <position position="50"/>
    </location>
</feature>
<protein>
    <submittedName>
        <fullName evidence="1">Uncharacterized protein</fullName>
    </submittedName>
</protein>
<keyword evidence="2" id="KW-1185">Reference proteome</keyword>
<dbReference type="EMBL" id="JACVVK020000478">
    <property type="protein sequence ID" value="KAK7471787.1"/>
    <property type="molecule type" value="Genomic_DNA"/>
</dbReference>
<name>A0ABD0JE34_9CAEN</name>
<organism evidence="1 2">
    <name type="scientific">Batillaria attramentaria</name>
    <dbReference type="NCBI Taxonomy" id="370345"/>
    <lineage>
        <taxon>Eukaryota</taxon>
        <taxon>Metazoa</taxon>
        <taxon>Spiralia</taxon>
        <taxon>Lophotrochozoa</taxon>
        <taxon>Mollusca</taxon>
        <taxon>Gastropoda</taxon>
        <taxon>Caenogastropoda</taxon>
        <taxon>Sorbeoconcha</taxon>
        <taxon>Cerithioidea</taxon>
        <taxon>Batillariidae</taxon>
        <taxon>Batillaria</taxon>
    </lineage>
</organism>
<evidence type="ECO:0000313" key="2">
    <source>
        <dbReference type="Proteomes" id="UP001519460"/>
    </source>
</evidence>
<dbReference type="Proteomes" id="UP001519460">
    <property type="component" value="Unassembled WGS sequence"/>
</dbReference>
<comment type="caution">
    <text evidence="1">The sequence shown here is derived from an EMBL/GenBank/DDBJ whole genome shotgun (WGS) entry which is preliminary data.</text>
</comment>
<evidence type="ECO:0000313" key="1">
    <source>
        <dbReference type="EMBL" id="KAK7471787.1"/>
    </source>
</evidence>
<accession>A0ABD0JE34</accession>
<dbReference type="AlphaFoldDB" id="A0ABD0JE34"/>
<feature type="non-terminal residue" evidence="1">
    <location>
        <position position="1"/>
    </location>
</feature>